<gene>
    <name evidence="2" type="ORF">LTR09_005057</name>
</gene>
<comment type="caution">
    <text evidence="2">The sequence shown here is derived from an EMBL/GenBank/DDBJ whole genome shotgun (WGS) entry which is preliminary data.</text>
</comment>
<dbReference type="Proteomes" id="UP001271007">
    <property type="component" value="Unassembled WGS sequence"/>
</dbReference>
<accession>A0AAJ0DGU0</accession>
<evidence type="ECO:0000313" key="3">
    <source>
        <dbReference type="Proteomes" id="UP001271007"/>
    </source>
</evidence>
<keyword evidence="1" id="KW-0732">Signal</keyword>
<sequence length="182" mass="19499">MLLLKSFILSANLVLTATAAVTLTAVPSQPVSSSSTYTYSVSAKALALSSISYSFPYTVTTPTTRWQAPAFATPAPLPPCSDTVCPSQNGKQCIDVFGNVYGILCNTFISGIVITNSGKKFLRHKDKRGYTGTFEACLEFCDAYSIFYCAGVRYQKGQCMAFDTITGTFSDPAGGWVGIRQS</sequence>
<evidence type="ECO:0000313" key="2">
    <source>
        <dbReference type="EMBL" id="KAK3053777.1"/>
    </source>
</evidence>
<keyword evidence="3" id="KW-1185">Reference proteome</keyword>
<evidence type="ECO:0000256" key="1">
    <source>
        <dbReference type="SAM" id="SignalP"/>
    </source>
</evidence>
<dbReference type="EMBL" id="JAWDJX010000014">
    <property type="protein sequence ID" value="KAK3053777.1"/>
    <property type="molecule type" value="Genomic_DNA"/>
</dbReference>
<name>A0AAJ0DGU0_9PEZI</name>
<reference evidence="2" key="1">
    <citation type="submission" date="2023-04" db="EMBL/GenBank/DDBJ databases">
        <title>Black Yeasts Isolated from many extreme environments.</title>
        <authorList>
            <person name="Coleine C."/>
            <person name="Stajich J.E."/>
            <person name="Selbmann L."/>
        </authorList>
    </citation>
    <scope>NUCLEOTIDE SEQUENCE</scope>
    <source>
        <strain evidence="2">CCFEE 5312</strain>
    </source>
</reference>
<feature type="chain" id="PRO_5042497887" description="Apple domain-containing protein" evidence="1">
    <location>
        <begin position="20"/>
        <end position="182"/>
    </location>
</feature>
<dbReference type="AlphaFoldDB" id="A0AAJ0DGU0"/>
<organism evidence="2 3">
    <name type="scientific">Extremus antarcticus</name>
    <dbReference type="NCBI Taxonomy" id="702011"/>
    <lineage>
        <taxon>Eukaryota</taxon>
        <taxon>Fungi</taxon>
        <taxon>Dikarya</taxon>
        <taxon>Ascomycota</taxon>
        <taxon>Pezizomycotina</taxon>
        <taxon>Dothideomycetes</taxon>
        <taxon>Dothideomycetidae</taxon>
        <taxon>Mycosphaerellales</taxon>
        <taxon>Extremaceae</taxon>
        <taxon>Extremus</taxon>
    </lineage>
</organism>
<feature type="signal peptide" evidence="1">
    <location>
        <begin position="1"/>
        <end position="19"/>
    </location>
</feature>
<proteinExistence type="predicted"/>
<protein>
    <recommendedName>
        <fullName evidence="4">Apple domain-containing protein</fullName>
    </recommendedName>
</protein>
<evidence type="ECO:0008006" key="4">
    <source>
        <dbReference type="Google" id="ProtNLM"/>
    </source>
</evidence>